<evidence type="ECO:0000256" key="1">
    <source>
        <dbReference type="SAM" id="MobiDB-lite"/>
    </source>
</evidence>
<name>A0A1H0R3K5_9MICO</name>
<evidence type="ECO:0000313" key="3">
    <source>
        <dbReference type="EMBL" id="SDP24000.1"/>
    </source>
</evidence>
<dbReference type="STRING" id="443156.SAMN04489867_1828"/>
<protein>
    <recommendedName>
        <fullName evidence="2">HNH nuclease domain-containing protein</fullName>
    </recommendedName>
</protein>
<proteinExistence type="predicted"/>
<dbReference type="EMBL" id="LT629711">
    <property type="protein sequence ID" value="SDP24000.1"/>
    <property type="molecule type" value="Genomic_DNA"/>
</dbReference>
<keyword evidence="4" id="KW-1185">Reference proteome</keyword>
<gene>
    <name evidence="3" type="ORF">SAMN04489867_1828</name>
</gene>
<feature type="region of interest" description="Disordered" evidence="1">
    <location>
        <begin position="530"/>
        <end position="577"/>
    </location>
</feature>
<evidence type="ECO:0000259" key="2">
    <source>
        <dbReference type="SMART" id="SM00507"/>
    </source>
</evidence>
<dbReference type="CDD" id="cd00085">
    <property type="entry name" value="HNHc"/>
    <property type="match status" value="1"/>
</dbReference>
<accession>A0A1H0R3K5</accession>
<sequence>MTAALVRDADPVQLAAAVGALSKSDVAALDRAEAEAYVVACERVRAAFEARQALAMDTLAGRVEDDLHRQQAEAPLSAGTRSIDTHGLVASTLSPALHCATRTVQRRLVGARWLACEFAATFDAAWDGDLEQRRSDVVVEAGLAVSADLRGAYEALVLESSVDEVTGEYVVVSERMRELSRSELVSRCRKIARELDPDSEQAALQRARDARRVVIQPHPDQPGMARWVVVLPTETSQRLASAVDALAGQYARANPGTPIDAARADALADLALAQSDVTTVVELLVPVLPAPAELVAEPAEPESAGPESAGPESAEPEPKPGESEPVSEPAEPEPAEPEPAEPEPAGGGASQPREGAPVRWVIPGVVDDPRHGALTPEVIARILSDPDVSVRLARLDPDGSIVQDPRRYRPSASVRRRVRSRDGLCRFPGCHTPARQTDLDHVVAFPVGPTDPANLLCLCRTHHGFKHHGGWTLTLAKDARATWRAPDGRTWVTEPRPAQVRDDLRLTDGIGADRLHDLRRGWLPGLPIGMTPADLTDAEDRLPDDPPESPATPLAPPDWVDLDDARPWPPPGPHRDLVVESLASGSALEQQLAQLLALAA</sequence>
<feature type="region of interest" description="Disordered" evidence="1">
    <location>
        <begin position="297"/>
        <end position="355"/>
    </location>
</feature>
<reference evidence="4" key="1">
    <citation type="submission" date="2016-10" db="EMBL/GenBank/DDBJ databases">
        <authorList>
            <person name="Varghese N."/>
            <person name="Submissions S."/>
        </authorList>
    </citation>
    <scope>NUCLEOTIDE SEQUENCE [LARGE SCALE GENOMIC DNA]</scope>
    <source>
        <strain evidence="4">DSM 22329</strain>
    </source>
</reference>
<evidence type="ECO:0000313" key="4">
    <source>
        <dbReference type="Proteomes" id="UP000199077"/>
    </source>
</evidence>
<dbReference type="SMART" id="SM00507">
    <property type="entry name" value="HNHc"/>
    <property type="match status" value="1"/>
</dbReference>
<dbReference type="AlphaFoldDB" id="A0A1H0R3K5"/>
<dbReference type="RefSeq" id="WP_091784309.1">
    <property type="nucleotide sequence ID" value="NZ_LT629711.1"/>
</dbReference>
<dbReference type="OrthoDB" id="3541361at2"/>
<feature type="compositionally biased region" description="Acidic residues" evidence="1">
    <location>
        <begin position="330"/>
        <end position="341"/>
    </location>
</feature>
<dbReference type="Proteomes" id="UP000199077">
    <property type="component" value="Chromosome I"/>
</dbReference>
<organism evidence="3 4">
    <name type="scientific">Pedococcus dokdonensis</name>
    <dbReference type="NCBI Taxonomy" id="443156"/>
    <lineage>
        <taxon>Bacteria</taxon>
        <taxon>Bacillati</taxon>
        <taxon>Actinomycetota</taxon>
        <taxon>Actinomycetes</taxon>
        <taxon>Micrococcales</taxon>
        <taxon>Intrasporangiaceae</taxon>
        <taxon>Pedococcus</taxon>
    </lineage>
</organism>
<dbReference type="Gene3D" id="1.10.30.50">
    <property type="match status" value="1"/>
</dbReference>
<dbReference type="InterPro" id="IPR003615">
    <property type="entry name" value="HNH_nuc"/>
</dbReference>
<feature type="compositionally biased region" description="Low complexity" evidence="1">
    <location>
        <begin position="297"/>
        <end position="313"/>
    </location>
</feature>
<feature type="domain" description="HNH nuclease" evidence="2">
    <location>
        <begin position="413"/>
        <end position="464"/>
    </location>
</feature>